<accession>A0ABZ2C3I1</accession>
<evidence type="ECO:0000313" key="2">
    <source>
        <dbReference type="Proteomes" id="UP001330434"/>
    </source>
</evidence>
<dbReference type="Proteomes" id="UP001330434">
    <property type="component" value="Chromosome"/>
</dbReference>
<evidence type="ECO:0000313" key="1">
    <source>
        <dbReference type="EMBL" id="WVX66716.1"/>
    </source>
</evidence>
<reference evidence="1 2" key="1">
    <citation type="journal article" date="2024" name="Environ. Microbiol.">
        <title>Novel evolutionary insights on the interactions of the Holosporales (Alphaproteobacteria) with eukaryotic hosts from comparative genomics.</title>
        <authorList>
            <person name="Giovannini M."/>
            <person name="Petroni G."/>
            <person name="Castelli M."/>
        </authorList>
    </citation>
    <scope>NUCLEOTIDE SEQUENCE [LARGE SCALE GENOMIC DNA]</scope>
    <source>
        <strain evidence="1 2">US_Bl 15I1</strain>
    </source>
</reference>
<dbReference type="EMBL" id="CP133270">
    <property type="protein sequence ID" value="WVX66716.1"/>
    <property type="molecule type" value="Genomic_DNA"/>
</dbReference>
<organism evidence="1 2">
    <name type="scientific">Candidatus Bealeia paramacronuclearis</name>
    <dbReference type="NCBI Taxonomy" id="1921001"/>
    <lineage>
        <taxon>Bacteria</taxon>
        <taxon>Pseudomonadati</taxon>
        <taxon>Pseudomonadota</taxon>
        <taxon>Alphaproteobacteria</taxon>
        <taxon>Holosporales</taxon>
        <taxon>Holosporaceae</taxon>
        <taxon>Candidatus Bealeia</taxon>
    </lineage>
</organism>
<sequence>MLLGLENVLIFDFQDQEDIISNLDNYSDEIHYSKFINDCMLQYIFNKKHLIRDESWESIHNLEDILYRYGI</sequence>
<keyword evidence="2" id="KW-1185">Reference proteome</keyword>
<gene>
    <name evidence="1" type="ORF">Bealeia1_00900</name>
</gene>
<proteinExistence type="predicted"/>
<name>A0ABZ2C3I1_9PROT</name>
<protein>
    <submittedName>
        <fullName evidence="1">Uncharacterized protein</fullName>
    </submittedName>
</protein>